<evidence type="ECO:0000256" key="9">
    <source>
        <dbReference type="ARBA" id="ARBA00023242"/>
    </source>
</evidence>
<comment type="subunit">
    <text evidence="4">Component of the 66S pre-ribosomal particle.</text>
</comment>
<reference evidence="11 12" key="1">
    <citation type="submission" date="2023-08" db="EMBL/GenBank/DDBJ databases">
        <title>Black Yeasts Isolated from many extreme environments.</title>
        <authorList>
            <person name="Coleine C."/>
            <person name="Stajich J.E."/>
            <person name="Selbmann L."/>
        </authorList>
    </citation>
    <scope>NUCLEOTIDE SEQUENCE [LARGE SCALE GENOMIC DNA]</scope>
    <source>
        <strain evidence="11 12">CCFEE 5885</strain>
    </source>
</reference>
<evidence type="ECO:0000256" key="1">
    <source>
        <dbReference type="ARBA" id="ARBA00001977"/>
    </source>
</evidence>
<evidence type="ECO:0000256" key="6">
    <source>
        <dbReference type="ARBA" id="ARBA00022517"/>
    </source>
</evidence>
<feature type="region of interest" description="Disordered" evidence="10">
    <location>
        <begin position="1"/>
        <end position="59"/>
    </location>
</feature>
<comment type="subcellular location">
    <subcellularLocation>
        <location evidence="2">Nucleus</location>
        <location evidence="2">Nucleolus</location>
    </subcellularLocation>
</comment>
<evidence type="ECO:0000256" key="4">
    <source>
        <dbReference type="ARBA" id="ARBA00011339"/>
    </source>
</evidence>
<dbReference type="Proteomes" id="UP001345013">
    <property type="component" value="Unassembled WGS sequence"/>
</dbReference>
<comment type="caution">
    <text evidence="11">The sequence shown here is derived from an EMBL/GenBank/DDBJ whole genome shotgun (WGS) entry which is preliminary data.</text>
</comment>
<dbReference type="InterPro" id="IPR037650">
    <property type="entry name" value="Loc1"/>
</dbReference>
<dbReference type="PANTHER" id="PTHR28028:SF1">
    <property type="entry name" value="60S RIBOSOMAL SUBUNIT ASSEMBLY_EXPORT PROTEIN LOC1"/>
    <property type="match status" value="1"/>
</dbReference>
<feature type="region of interest" description="Disordered" evidence="10">
    <location>
        <begin position="108"/>
        <end position="193"/>
    </location>
</feature>
<keyword evidence="5" id="KW-0813">Transport</keyword>
<dbReference type="EMBL" id="JAVRRG010000124">
    <property type="protein sequence ID" value="KAK5083236.1"/>
    <property type="molecule type" value="Genomic_DNA"/>
</dbReference>
<evidence type="ECO:0000313" key="11">
    <source>
        <dbReference type="EMBL" id="KAK5083236.1"/>
    </source>
</evidence>
<gene>
    <name evidence="11" type="primary">LOC1</name>
    <name evidence="11" type="ORF">LTR24_007864</name>
</gene>
<dbReference type="PANTHER" id="PTHR28028">
    <property type="entry name" value="60S RIBOSOMAL SUBUNIT ASSEMBLY/EXPORT PROTEIN LOC1"/>
    <property type="match status" value="1"/>
</dbReference>
<evidence type="ECO:0000256" key="3">
    <source>
        <dbReference type="ARBA" id="ARBA00008132"/>
    </source>
</evidence>
<organism evidence="11 12">
    <name type="scientific">Lithohypha guttulata</name>
    <dbReference type="NCBI Taxonomy" id="1690604"/>
    <lineage>
        <taxon>Eukaryota</taxon>
        <taxon>Fungi</taxon>
        <taxon>Dikarya</taxon>
        <taxon>Ascomycota</taxon>
        <taxon>Pezizomycotina</taxon>
        <taxon>Eurotiomycetes</taxon>
        <taxon>Chaetothyriomycetidae</taxon>
        <taxon>Chaetothyriales</taxon>
        <taxon>Trichomeriaceae</taxon>
        <taxon>Lithohypha</taxon>
    </lineage>
</organism>
<keyword evidence="9" id="KW-0539">Nucleus</keyword>
<evidence type="ECO:0000256" key="5">
    <source>
        <dbReference type="ARBA" id="ARBA00022448"/>
    </source>
</evidence>
<proteinExistence type="inferred from homology"/>
<accession>A0ABR0K1Q4</accession>
<feature type="compositionally biased region" description="Basic and acidic residues" evidence="10">
    <location>
        <begin position="108"/>
        <end position="184"/>
    </location>
</feature>
<protein>
    <submittedName>
        <fullName evidence="11">60S ribosomal subunit assembly/export protein</fullName>
    </submittedName>
</protein>
<evidence type="ECO:0000256" key="10">
    <source>
        <dbReference type="SAM" id="MobiDB-lite"/>
    </source>
</evidence>
<comment type="function">
    <text evidence="1">Required for efficient assembly and nuclear export of the 60S ribosomal subunit.</text>
</comment>
<keyword evidence="7" id="KW-0509">mRNA transport</keyword>
<name>A0ABR0K1Q4_9EURO</name>
<evidence type="ECO:0000256" key="2">
    <source>
        <dbReference type="ARBA" id="ARBA00004604"/>
    </source>
</evidence>
<keyword evidence="8" id="KW-0175">Coiled coil</keyword>
<keyword evidence="6" id="KW-0690">Ribosome biogenesis</keyword>
<sequence length="193" mass="21498">MAPVKPAKRLARKSATSGPSKSARKGSTKLPSKMSKQIKTKPGAQAQKPKKKAKTYTEKQLNLPVLNSIVPANAKTVHKAGGTGKKKNKVFVDDTESMMTILAMVNAEKEGQIESKVAKERQMEEIREARRKEAEKKDEKRRGKLEKVKKEIKDGEKKRGKADAEKQKENEAPRGKSRHAQEGRPKRKSVSFA</sequence>
<keyword evidence="12" id="KW-1185">Reference proteome</keyword>
<comment type="similarity">
    <text evidence="3">Belongs to the LOC1 family.</text>
</comment>
<evidence type="ECO:0000256" key="7">
    <source>
        <dbReference type="ARBA" id="ARBA00022816"/>
    </source>
</evidence>
<feature type="compositionally biased region" description="Basic residues" evidence="10">
    <location>
        <begin position="1"/>
        <end position="12"/>
    </location>
</feature>
<evidence type="ECO:0000256" key="8">
    <source>
        <dbReference type="ARBA" id="ARBA00023054"/>
    </source>
</evidence>
<evidence type="ECO:0000313" key="12">
    <source>
        <dbReference type="Proteomes" id="UP001345013"/>
    </source>
</evidence>